<sequence length="287" mass="31908">MVAGWASDRAVLSRDTLLVLIFFCLCALVELPIWTPHMRQIPLQRLTFENGTTVVLTELLLDNQYVQKDEQIVTTPLLVALCVVVPLGSLAIVSWFDMKPSDVASFLRGFLMAFGCVLLTTNLIKLYVGYFRPYFYEQCDFDRKTGECLKRSTEGRKSFPSGHASSSFCAMLFTSLFLLGKVSQMPSKTLHTPLGAVKCTNALILLALSPVMLAFWIAASRVRENDHHPADVVTGACIGSAWAVLWYVRYFTALWEDRPEESSECSVTIETTSRVASGDEDLPITSA</sequence>
<comment type="similarity">
    <text evidence="2">Belongs to the PA-phosphatase related phosphoesterase family.</text>
</comment>
<feature type="transmembrane region" description="Helical" evidence="6">
    <location>
        <begin position="230"/>
        <end position="248"/>
    </location>
</feature>
<evidence type="ECO:0000256" key="3">
    <source>
        <dbReference type="ARBA" id="ARBA00022692"/>
    </source>
</evidence>
<dbReference type="EMBL" id="CAMXCT020002159">
    <property type="protein sequence ID" value="CAL1149492.1"/>
    <property type="molecule type" value="Genomic_DNA"/>
</dbReference>
<evidence type="ECO:0000256" key="5">
    <source>
        <dbReference type="ARBA" id="ARBA00023136"/>
    </source>
</evidence>
<dbReference type="GO" id="GO:0046839">
    <property type="term" value="P:phospholipid dephosphorylation"/>
    <property type="evidence" value="ECO:0007669"/>
    <property type="project" value="TreeGrafter"/>
</dbReference>
<dbReference type="AlphaFoldDB" id="A0A9P1CS38"/>
<dbReference type="GO" id="GO:0006644">
    <property type="term" value="P:phospholipid metabolic process"/>
    <property type="evidence" value="ECO:0007669"/>
    <property type="project" value="InterPro"/>
</dbReference>
<dbReference type="OrthoDB" id="46056at2759"/>
<evidence type="ECO:0000256" key="6">
    <source>
        <dbReference type="SAM" id="Phobius"/>
    </source>
</evidence>
<dbReference type="Gene3D" id="1.20.144.10">
    <property type="entry name" value="Phosphatidic acid phosphatase type 2/haloperoxidase"/>
    <property type="match status" value="1"/>
</dbReference>
<evidence type="ECO:0000313" key="11">
    <source>
        <dbReference type="Proteomes" id="UP001152797"/>
    </source>
</evidence>
<reference evidence="8" key="1">
    <citation type="submission" date="2022-10" db="EMBL/GenBank/DDBJ databases">
        <authorList>
            <person name="Chen Y."/>
            <person name="Dougan E. K."/>
            <person name="Chan C."/>
            <person name="Rhodes N."/>
            <person name="Thang M."/>
        </authorList>
    </citation>
    <scope>NUCLEOTIDE SEQUENCE</scope>
</reference>
<dbReference type="InterPro" id="IPR043216">
    <property type="entry name" value="PAP-like"/>
</dbReference>
<dbReference type="Proteomes" id="UP001152797">
    <property type="component" value="Unassembled WGS sequence"/>
</dbReference>
<name>A0A9P1CS38_9DINO</name>
<evidence type="ECO:0000313" key="9">
    <source>
        <dbReference type="EMBL" id="CAL1149492.1"/>
    </source>
</evidence>
<keyword evidence="4 6" id="KW-1133">Transmembrane helix</keyword>
<feature type="transmembrane region" description="Helical" evidence="6">
    <location>
        <begin position="77"/>
        <end position="96"/>
    </location>
</feature>
<dbReference type="Pfam" id="PF01569">
    <property type="entry name" value="PAP2"/>
    <property type="match status" value="1"/>
</dbReference>
<dbReference type="EMBL" id="CAMXCT010002159">
    <property type="protein sequence ID" value="CAI3996117.1"/>
    <property type="molecule type" value="Genomic_DNA"/>
</dbReference>
<feature type="transmembrane region" description="Helical" evidence="6">
    <location>
        <begin position="108"/>
        <end position="128"/>
    </location>
</feature>
<evidence type="ECO:0000256" key="1">
    <source>
        <dbReference type="ARBA" id="ARBA00004141"/>
    </source>
</evidence>
<feature type="domain" description="Phosphatidic acid phosphatase type 2/haloperoxidase" evidence="7">
    <location>
        <begin position="107"/>
        <end position="247"/>
    </location>
</feature>
<evidence type="ECO:0000259" key="7">
    <source>
        <dbReference type="SMART" id="SM00014"/>
    </source>
</evidence>
<organism evidence="8">
    <name type="scientific">Cladocopium goreaui</name>
    <dbReference type="NCBI Taxonomy" id="2562237"/>
    <lineage>
        <taxon>Eukaryota</taxon>
        <taxon>Sar</taxon>
        <taxon>Alveolata</taxon>
        <taxon>Dinophyceae</taxon>
        <taxon>Suessiales</taxon>
        <taxon>Symbiodiniaceae</taxon>
        <taxon>Cladocopium</taxon>
    </lineage>
</organism>
<comment type="caution">
    <text evidence="8">The sequence shown here is derived from an EMBL/GenBank/DDBJ whole genome shotgun (WGS) entry which is preliminary data.</text>
</comment>
<evidence type="ECO:0000313" key="8">
    <source>
        <dbReference type="EMBL" id="CAI3996117.1"/>
    </source>
</evidence>
<accession>A0A9P1CS38</accession>
<protein>
    <submittedName>
        <fullName evidence="10">Lipid phosphate phosphatase 3, chloroplastic</fullName>
    </submittedName>
</protein>
<proteinExistence type="inferred from homology"/>
<evidence type="ECO:0000256" key="4">
    <source>
        <dbReference type="ARBA" id="ARBA00022989"/>
    </source>
</evidence>
<evidence type="ECO:0000256" key="2">
    <source>
        <dbReference type="ARBA" id="ARBA00008816"/>
    </source>
</evidence>
<keyword evidence="11" id="KW-1185">Reference proteome</keyword>
<reference evidence="9" key="2">
    <citation type="submission" date="2024-04" db="EMBL/GenBank/DDBJ databases">
        <authorList>
            <person name="Chen Y."/>
            <person name="Shah S."/>
            <person name="Dougan E. K."/>
            <person name="Thang M."/>
            <person name="Chan C."/>
        </authorList>
    </citation>
    <scope>NUCLEOTIDE SEQUENCE [LARGE SCALE GENOMIC DNA]</scope>
</reference>
<dbReference type="InterPro" id="IPR036938">
    <property type="entry name" value="PAP2/HPO_sf"/>
</dbReference>
<dbReference type="EMBL" id="CAMXCT030002159">
    <property type="protein sequence ID" value="CAL4783429.1"/>
    <property type="molecule type" value="Genomic_DNA"/>
</dbReference>
<dbReference type="PANTHER" id="PTHR10165:SF35">
    <property type="entry name" value="RE23632P"/>
    <property type="match status" value="1"/>
</dbReference>
<feature type="transmembrane region" description="Helical" evidence="6">
    <location>
        <begin position="200"/>
        <end position="218"/>
    </location>
</feature>
<gene>
    <name evidence="8" type="ORF">C1SCF055_LOCUS22618</name>
</gene>
<dbReference type="GO" id="GO:0008195">
    <property type="term" value="F:phosphatidate phosphatase activity"/>
    <property type="evidence" value="ECO:0007669"/>
    <property type="project" value="TreeGrafter"/>
</dbReference>
<dbReference type="SUPFAM" id="SSF48317">
    <property type="entry name" value="Acid phosphatase/Vanadium-dependent haloperoxidase"/>
    <property type="match status" value="1"/>
</dbReference>
<keyword evidence="3 6" id="KW-0812">Transmembrane</keyword>
<feature type="transmembrane region" description="Helical" evidence="6">
    <location>
        <begin position="17"/>
        <end position="35"/>
    </location>
</feature>
<dbReference type="GO" id="GO:0016020">
    <property type="term" value="C:membrane"/>
    <property type="evidence" value="ECO:0007669"/>
    <property type="project" value="UniProtKB-SubCell"/>
</dbReference>
<keyword evidence="5 6" id="KW-0472">Membrane</keyword>
<dbReference type="InterPro" id="IPR000326">
    <property type="entry name" value="PAP2/HPO"/>
</dbReference>
<dbReference type="SMART" id="SM00014">
    <property type="entry name" value="acidPPc"/>
    <property type="match status" value="1"/>
</dbReference>
<dbReference type="PANTHER" id="PTHR10165">
    <property type="entry name" value="LIPID PHOSPHATE PHOSPHATASE"/>
    <property type="match status" value="1"/>
</dbReference>
<evidence type="ECO:0000313" key="10">
    <source>
        <dbReference type="EMBL" id="CAL4783429.1"/>
    </source>
</evidence>
<comment type="subcellular location">
    <subcellularLocation>
        <location evidence="1">Membrane</location>
        <topology evidence="1">Multi-pass membrane protein</topology>
    </subcellularLocation>
</comment>